<dbReference type="SUPFAM" id="SSF56925">
    <property type="entry name" value="OMPA-like"/>
    <property type="match status" value="1"/>
</dbReference>
<feature type="signal peptide" evidence="1">
    <location>
        <begin position="1"/>
        <end position="19"/>
    </location>
</feature>
<feature type="chain" id="PRO_5015931814" evidence="1">
    <location>
        <begin position="20"/>
        <end position="181"/>
    </location>
</feature>
<comment type="caution">
    <text evidence="3">The sequence shown here is derived from an EMBL/GenBank/DDBJ whole genome shotgun (WGS) entry which is preliminary data.</text>
</comment>
<dbReference type="Gene3D" id="2.40.160.20">
    <property type="match status" value="1"/>
</dbReference>
<protein>
    <submittedName>
        <fullName evidence="3">PorT family protein</fullName>
    </submittedName>
</protein>
<reference evidence="3 4" key="1">
    <citation type="submission" date="2018-06" db="EMBL/GenBank/DDBJ databases">
        <title>Flavobacterium sp IMCC34762, genome.</title>
        <authorList>
            <person name="Joung Y."/>
            <person name="Cho J."/>
            <person name="Song J."/>
        </authorList>
    </citation>
    <scope>NUCLEOTIDE SEQUENCE [LARGE SCALE GENOMIC DNA]</scope>
    <source>
        <strain evidence="3 4">IMCC34762</strain>
    </source>
</reference>
<evidence type="ECO:0000313" key="3">
    <source>
        <dbReference type="EMBL" id="PZX92907.1"/>
    </source>
</evidence>
<keyword evidence="4" id="KW-1185">Reference proteome</keyword>
<dbReference type="RefSeq" id="WP_111410671.1">
    <property type="nucleotide sequence ID" value="NZ_QKXH01000008.1"/>
</dbReference>
<evidence type="ECO:0000256" key="1">
    <source>
        <dbReference type="SAM" id="SignalP"/>
    </source>
</evidence>
<evidence type="ECO:0000313" key="4">
    <source>
        <dbReference type="Proteomes" id="UP000249177"/>
    </source>
</evidence>
<name>A0A2W7UCK8_9FLAO</name>
<dbReference type="InterPro" id="IPR011250">
    <property type="entry name" value="OMP/PagP_B-barrel"/>
</dbReference>
<keyword evidence="1" id="KW-0732">Signal</keyword>
<evidence type="ECO:0000259" key="2">
    <source>
        <dbReference type="Pfam" id="PF13568"/>
    </source>
</evidence>
<dbReference type="Proteomes" id="UP000249177">
    <property type="component" value="Unassembled WGS sequence"/>
</dbReference>
<sequence length="181" mass="19201">MKKILLSAIAVLAFGFTNAQGVKFGVKAALNVATLTGDVEDASSLVGFQVGGFAEIKVSEKFAVQPELMFSTQGASFDGFDSKLNYLNIPVMAKFYVAKSFSLEAGPQIGFLLSAKEDGEDFKDFASSTDFGLNLGAGYDFTENLSAGLRYNIGLSNVSDFPGDSSSIKNGVFSVSLAYKF</sequence>
<dbReference type="AlphaFoldDB" id="A0A2W7UCK8"/>
<dbReference type="Pfam" id="PF13568">
    <property type="entry name" value="OMP_b-brl_2"/>
    <property type="match status" value="1"/>
</dbReference>
<dbReference type="EMBL" id="QKXH01000008">
    <property type="protein sequence ID" value="PZX92907.1"/>
    <property type="molecule type" value="Genomic_DNA"/>
</dbReference>
<dbReference type="InterPro" id="IPR025665">
    <property type="entry name" value="Beta-barrel_OMP_2"/>
</dbReference>
<gene>
    <name evidence="3" type="ORF">DOS84_13635</name>
</gene>
<accession>A0A2W7UCK8</accession>
<proteinExistence type="predicted"/>
<dbReference type="OrthoDB" id="947434at2"/>
<organism evidence="3 4">
    <name type="scientific">Flavobacterium aquariorum</name>
    <dbReference type="NCBI Taxonomy" id="2217670"/>
    <lineage>
        <taxon>Bacteria</taxon>
        <taxon>Pseudomonadati</taxon>
        <taxon>Bacteroidota</taxon>
        <taxon>Flavobacteriia</taxon>
        <taxon>Flavobacteriales</taxon>
        <taxon>Flavobacteriaceae</taxon>
        <taxon>Flavobacterium</taxon>
    </lineage>
</organism>
<feature type="domain" description="Outer membrane protein beta-barrel" evidence="2">
    <location>
        <begin position="19"/>
        <end position="159"/>
    </location>
</feature>